<evidence type="ECO:0000256" key="10">
    <source>
        <dbReference type="ARBA" id="ARBA00030399"/>
    </source>
</evidence>
<dbReference type="GO" id="GO:0008649">
    <property type="term" value="F:rRNA methyltransferase activity"/>
    <property type="evidence" value="ECO:0007669"/>
    <property type="project" value="InterPro"/>
</dbReference>
<dbReference type="Pfam" id="PF22458">
    <property type="entry name" value="RsmF-B_ferredox"/>
    <property type="match status" value="1"/>
</dbReference>
<dbReference type="SUPFAM" id="SSF48013">
    <property type="entry name" value="NusB-like"/>
    <property type="match status" value="1"/>
</dbReference>
<dbReference type="CDD" id="cd02440">
    <property type="entry name" value="AdoMet_MTases"/>
    <property type="match status" value="1"/>
</dbReference>
<dbReference type="Proteomes" id="UP000574133">
    <property type="component" value="Unassembled WGS sequence"/>
</dbReference>
<keyword evidence="4" id="KW-0963">Cytoplasm</keyword>
<dbReference type="InterPro" id="IPR004573">
    <property type="entry name" value="rRNA_ssu_MeTfrase_B"/>
</dbReference>
<evidence type="ECO:0000256" key="2">
    <source>
        <dbReference type="ARBA" id="ARBA00004496"/>
    </source>
</evidence>
<dbReference type="InterPro" id="IPR006027">
    <property type="entry name" value="NusB_RsmB_TIM44"/>
</dbReference>
<keyword evidence="6 13" id="KW-0489">Methyltransferase</keyword>
<dbReference type="InterPro" id="IPR035926">
    <property type="entry name" value="NusB-like_sf"/>
</dbReference>
<protein>
    <recommendedName>
        <fullName evidence="3">16S rRNA (cytosine(967)-C(5))-methyltransferase</fullName>
        <ecNumber evidence="3">2.1.1.176</ecNumber>
    </recommendedName>
    <alternativeName>
        <fullName evidence="10">16S rRNA m5C967 methyltransferase</fullName>
    </alternativeName>
    <alternativeName>
        <fullName evidence="11">rRNA (cytosine-C(5)-)-methyltransferase RsmB</fullName>
    </alternativeName>
</protein>
<keyword evidence="7 13" id="KW-0808">Transferase</keyword>
<evidence type="ECO:0000256" key="1">
    <source>
        <dbReference type="ARBA" id="ARBA00002724"/>
    </source>
</evidence>
<evidence type="ECO:0000256" key="5">
    <source>
        <dbReference type="ARBA" id="ARBA00022552"/>
    </source>
</evidence>
<keyword evidence="8 13" id="KW-0949">S-adenosyl-L-methionine</keyword>
<dbReference type="NCBIfam" id="NF011494">
    <property type="entry name" value="PRK14902.1"/>
    <property type="match status" value="1"/>
</dbReference>
<dbReference type="RefSeq" id="WP_185178491.1">
    <property type="nucleotide sequence ID" value="NZ_CBCSEP010000004.1"/>
</dbReference>
<feature type="compositionally biased region" description="Low complexity" evidence="14">
    <location>
        <begin position="51"/>
        <end position="101"/>
    </location>
</feature>
<evidence type="ECO:0000256" key="14">
    <source>
        <dbReference type="SAM" id="MobiDB-lite"/>
    </source>
</evidence>
<evidence type="ECO:0000256" key="12">
    <source>
        <dbReference type="ARBA" id="ARBA00047283"/>
    </source>
</evidence>
<evidence type="ECO:0000256" key="8">
    <source>
        <dbReference type="ARBA" id="ARBA00022691"/>
    </source>
</evidence>
<dbReference type="Gene3D" id="1.10.940.10">
    <property type="entry name" value="NusB-like"/>
    <property type="match status" value="1"/>
</dbReference>
<dbReference type="PANTHER" id="PTHR22807">
    <property type="entry name" value="NOP2 YEAST -RELATED NOL1/NOP2/FMU SUN DOMAIN-CONTAINING"/>
    <property type="match status" value="1"/>
</dbReference>
<feature type="binding site" evidence="13">
    <location>
        <begin position="365"/>
        <end position="371"/>
    </location>
    <ligand>
        <name>S-adenosyl-L-methionine</name>
        <dbReference type="ChEBI" id="CHEBI:59789"/>
    </ligand>
</feature>
<sequence>MSHNDKWQQSKGRGTGLAGSSPAQASAKAGKFGAERSGTGERQRHAGARPSNVGAKAGNAGAKSNNASAKPNNASAKQSNAGAKLSQAARAGGKPAGAAGAARRKPQGPREAALRVLERVDREGAYSGLELNRTLTEAELSRQDAALATEIVYGTIQRLNTIDYVLEKRVKGWPRKVEPWVRSLLRMSYYQLRWLDRVPAHAVTDEAVRLAKKRGHAGIAGLVNGVLRGILREGVAPPLPAGLPAAERIALEHSHPRWLVERFIAAYGVQAAEAICAAGNMPPHASARVNPLRAERGELLRAMADDGLDARASELAPAGIVASRAGSLAATPWFQSGELSVQDESSMLVAAVAAPQPGMRVLDCCAAPGGKSAHLAELMGDQGEVIANDLHPHKEALIAQQAERLGLKSIRTTTMDAAELPDRLPPGSMDVVLLDAPCSGFGVIRRKPEIKWNKQEEDVAALAALQRSLLERVHSLVRPGGTLVYSTCTIAHEENEDTVRGFLSQHPDFALDSEWPEEILNALRRGGALPADFEGMAQLLPQQFGSDGFFIARLKRRL</sequence>
<evidence type="ECO:0000256" key="13">
    <source>
        <dbReference type="PROSITE-ProRule" id="PRU01023"/>
    </source>
</evidence>
<keyword evidence="5" id="KW-0698">rRNA processing</keyword>
<organism evidence="16 17">
    <name type="scientific">Cohnella lubricantis</name>
    <dbReference type="NCBI Taxonomy" id="2163172"/>
    <lineage>
        <taxon>Bacteria</taxon>
        <taxon>Bacillati</taxon>
        <taxon>Bacillota</taxon>
        <taxon>Bacilli</taxon>
        <taxon>Bacillales</taxon>
        <taxon>Paenibacillaceae</taxon>
        <taxon>Cohnella</taxon>
    </lineage>
</organism>
<dbReference type="Gene3D" id="3.30.70.1170">
    <property type="entry name" value="Sun protein, domain 3"/>
    <property type="match status" value="1"/>
</dbReference>
<feature type="domain" description="SAM-dependent MTase RsmB/NOP-type" evidence="15">
    <location>
        <begin position="275"/>
        <end position="557"/>
    </location>
</feature>
<reference evidence="16 17" key="1">
    <citation type="submission" date="2020-08" db="EMBL/GenBank/DDBJ databases">
        <title>Cohnella phylogeny.</title>
        <authorList>
            <person name="Dunlap C."/>
        </authorList>
    </citation>
    <scope>NUCLEOTIDE SEQUENCE [LARGE SCALE GENOMIC DNA]</scope>
    <source>
        <strain evidence="16 17">DSM 103658</strain>
    </source>
</reference>
<dbReference type="NCBIfam" id="TIGR00563">
    <property type="entry name" value="rsmB"/>
    <property type="match status" value="1"/>
</dbReference>
<dbReference type="PROSITE" id="PS51686">
    <property type="entry name" value="SAM_MT_RSMB_NOP"/>
    <property type="match status" value="1"/>
</dbReference>
<comment type="caution">
    <text evidence="16">The sequence shown here is derived from an EMBL/GenBank/DDBJ whole genome shotgun (WGS) entry which is preliminary data.</text>
</comment>
<accession>A0A841TE00</accession>
<dbReference type="InterPro" id="IPR001678">
    <property type="entry name" value="MeTrfase_RsmB-F_NOP2_dom"/>
</dbReference>
<keyword evidence="17" id="KW-1185">Reference proteome</keyword>
<dbReference type="GO" id="GO:0006355">
    <property type="term" value="P:regulation of DNA-templated transcription"/>
    <property type="evidence" value="ECO:0007669"/>
    <property type="project" value="InterPro"/>
</dbReference>
<dbReference type="GO" id="GO:0003723">
    <property type="term" value="F:RNA binding"/>
    <property type="evidence" value="ECO:0007669"/>
    <property type="project" value="UniProtKB-UniRule"/>
</dbReference>
<dbReference type="FunFam" id="1.10.940.10:FF:000006">
    <property type="entry name" value="16S rRNA (Cytosine(967)-C(5))-methyltransferase RsmB"/>
    <property type="match status" value="1"/>
</dbReference>
<feature type="binding site" evidence="13">
    <location>
        <position position="435"/>
    </location>
    <ligand>
        <name>S-adenosyl-L-methionine</name>
        <dbReference type="ChEBI" id="CHEBI:59789"/>
    </ligand>
</feature>
<comment type="function">
    <text evidence="1">Specifically methylates the cytosine at position 967 (m5C967) of 16S rRNA.</text>
</comment>
<dbReference type="PRINTS" id="PR02008">
    <property type="entry name" value="RCMTFAMILY"/>
</dbReference>
<evidence type="ECO:0000256" key="4">
    <source>
        <dbReference type="ARBA" id="ARBA00022490"/>
    </source>
</evidence>
<feature type="binding site" evidence="13">
    <location>
        <position position="416"/>
    </location>
    <ligand>
        <name>S-adenosyl-L-methionine</name>
        <dbReference type="ChEBI" id="CHEBI:59789"/>
    </ligand>
</feature>
<comment type="catalytic activity">
    <reaction evidence="12">
        <text>cytidine(967) in 16S rRNA + S-adenosyl-L-methionine = 5-methylcytidine(967) in 16S rRNA + S-adenosyl-L-homocysteine + H(+)</text>
        <dbReference type="Rhea" id="RHEA:42748"/>
        <dbReference type="Rhea" id="RHEA-COMP:10219"/>
        <dbReference type="Rhea" id="RHEA-COMP:10220"/>
        <dbReference type="ChEBI" id="CHEBI:15378"/>
        <dbReference type="ChEBI" id="CHEBI:57856"/>
        <dbReference type="ChEBI" id="CHEBI:59789"/>
        <dbReference type="ChEBI" id="CHEBI:74483"/>
        <dbReference type="ChEBI" id="CHEBI:82748"/>
        <dbReference type="EC" id="2.1.1.176"/>
    </reaction>
</comment>
<evidence type="ECO:0000256" key="9">
    <source>
        <dbReference type="ARBA" id="ARBA00022884"/>
    </source>
</evidence>
<gene>
    <name evidence="16" type="primary">rsmB</name>
    <name evidence="16" type="ORF">H4Q31_07685</name>
</gene>
<dbReference type="PANTHER" id="PTHR22807:SF53">
    <property type="entry name" value="RIBOSOMAL RNA SMALL SUBUNIT METHYLTRANSFERASE B-RELATED"/>
    <property type="match status" value="1"/>
</dbReference>
<keyword evidence="9 13" id="KW-0694">RNA-binding</keyword>
<evidence type="ECO:0000313" key="16">
    <source>
        <dbReference type="EMBL" id="MBB6677207.1"/>
    </source>
</evidence>
<dbReference type="Pfam" id="PF01029">
    <property type="entry name" value="NusB"/>
    <property type="match status" value="1"/>
</dbReference>
<dbReference type="GO" id="GO:0005737">
    <property type="term" value="C:cytoplasm"/>
    <property type="evidence" value="ECO:0007669"/>
    <property type="project" value="UniProtKB-SubCell"/>
</dbReference>
<evidence type="ECO:0000313" key="17">
    <source>
        <dbReference type="Proteomes" id="UP000574133"/>
    </source>
</evidence>
<dbReference type="EC" id="2.1.1.176" evidence="3"/>
<feature type="active site" description="Nucleophile" evidence="13">
    <location>
        <position position="488"/>
    </location>
</feature>
<dbReference type="SUPFAM" id="SSF53335">
    <property type="entry name" value="S-adenosyl-L-methionine-dependent methyltransferases"/>
    <property type="match status" value="1"/>
</dbReference>
<dbReference type="InterPro" id="IPR049560">
    <property type="entry name" value="MeTrfase_RsmB-F_NOP2_cat"/>
</dbReference>
<evidence type="ECO:0000256" key="6">
    <source>
        <dbReference type="ARBA" id="ARBA00022603"/>
    </source>
</evidence>
<comment type="similarity">
    <text evidence="13">Belongs to the class I-like SAM-binding methyltransferase superfamily. RsmB/NOP family.</text>
</comment>
<evidence type="ECO:0000256" key="3">
    <source>
        <dbReference type="ARBA" id="ARBA00012140"/>
    </source>
</evidence>
<feature type="binding site" evidence="13">
    <location>
        <position position="389"/>
    </location>
    <ligand>
        <name>S-adenosyl-L-methionine</name>
        <dbReference type="ChEBI" id="CHEBI:59789"/>
    </ligand>
</feature>
<evidence type="ECO:0000256" key="11">
    <source>
        <dbReference type="ARBA" id="ARBA00031088"/>
    </source>
</evidence>
<dbReference type="InterPro" id="IPR029063">
    <property type="entry name" value="SAM-dependent_MTases_sf"/>
</dbReference>
<dbReference type="InterPro" id="IPR054728">
    <property type="entry name" value="RsmB-like_ferredoxin"/>
</dbReference>
<dbReference type="Pfam" id="PF01189">
    <property type="entry name" value="Methyltr_RsmB-F"/>
    <property type="match status" value="1"/>
</dbReference>
<dbReference type="AlphaFoldDB" id="A0A841TE00"/>
<dbReference type="FunFam" id="3.40.50.150:FF:000257">
    <property type="entry name" value="16S rRNA methyltransferase"/>
    <property type="match status" value="1"/>
</dbReference>
<feature type="region of interest" description="Disordered" evidence="14">
    <location>
        <begin position="1"/>
        <end position="110"/>
    </location>
</feature>
<dbReference type="InterPro" id="IPR023267">
    <property type="entry name" value="RCMT"/>
</dbReference>
<proteinExistence type="inferred from homology"/>
<dbReference type="Gene3D" id="3.40.50.150">
    <property type="entry name" value="Vaccinia Virus protein VP39"/>
    <property type="match status" value="1"/>
</dbReference>
<dbReference type="EMBL" id="JACJVN010000028">
    <property type="protein sequence ID" value="MBB6677207.1"/>
    <property type="molecule type" value="Genomic_DNA"/>
</dbReference>
<evidence type="ECO:0000259" key="15">
    <source>
        <dbReference type="PROSITE" id="PS51686"/>
    </source>
</evidence>
<name>A0A841TE00_9BACL</name>
<evidence type="ECO:0000256" key="7">
    <source>
        <dbReference type="ARBA" id="ARBA00022679"/>
    </source>
</evidence>
<comment type="subcellular location">
    <subcellularLocation>
        <location evidence="2">Cytoplasm</location>
    </subcellularLocation>
</comment>